<evidence type="ECO:0000313" key="5">
    <source>
        <dbReference type="Proteomes" id="UP000198297"/>
    </source>
</evidence>
<gene>
    <name evidence="3" type="ORF">DJ83_18510</name>
    <name evidence="4" type="ORF">SAMN06266787_11352</name>
</gene>
<dbReference type="Pfam" id="PF00534">
    <property type="entry name" value="Glycos_transf_1"/>
    <property type="match status" value="1"/>
</dbReference>
<dbReference type="EMBL" id="NHOW01000231">
    <property type="protein sequence ID" value="OYR56872.1"/>
    <property type="molecule type" value="Genomic_DNA"/>
</dbReference>
<dbReference type="CDD" id="cd03808">
    <property type="entry name" value="GT4_CapM-like"/>
    <property type="match status" value="1"/>
</dbReference>
<accession>A0A256IL52</accession>
<reference evidence="3 6" key="1">
    <citation type="journal article" date="2014" name="Front. Microbiol.">
        <title>Population and genomic analysis of the genus Halorubrum.</title>
        <authorList>
            <person name="Fullmer M.S."/>
            <person name="Soucy S.M."/>
            <person name="Swithers K.S."/>
            <person name="Makkay A.M."/>
            <person name="Wheeler R."/>
            <person name="Ventosa A."/>
            <person name="Gogarten J.P."/>
            <person name="Papke R.T."/>
        </authorList>
    </citation>
    <scope>NUCLEOTIDE SEQUENCE [LARGE SCALE GENOMIC DNA]</scope>
    <source>
        <strain evidence="3 6">LD3</strain>
    </source>
</reference>
<organism evidence="4 5">
    <name type="scientific">Halorubrum ezzemoulense</name>
    <name type="common">Halorubrum chaoviator</name>
    <dbReference type="NCBI Taxonomy" id="337243"/>
    <lineage>
        <taxon>Archaea</taxon>
        <taxon>Methanobacteriati</taxon>
        <taxon>Methanobacteriota</taxon>
        <taxon>Stenosarchaea group</taxon>
        <taxon>Halobacteria</taxon>
        <taxon>Halobacteriales</taxon>
        <taxon>Haloferacaceae</taxon>
        <taxon>Halorubrum</taxon>
    </lineage>
</organism>
<dbReference type="RefSeq" id="WP_089309136.1">
    <property type="nucleotide sequence ID" value="NZ_FZNK01000013.1"/>
</dbReference>
<reference evidence="3" key="2">
    <citation type="submission" date="2017-05" db="EMBL/GenBank/DDBJ databases">
        <authorList>
            <person name="Song R."/>
            <person name="Chenine A.L."/>
            <person name="Ruprecht R.M."/>
        </authorList>
    </citation>
    <scope>NUCLEOTIDE SEQUENCE</scope>
    <source>
        <strain evidence="3">LD3</strain>
    </source>
</reference>
<dbReference type="InterPro" id="IPR028098">
    <property type="entry name" value="Glyco_trans_4-like_N"/>
</dbReference>
<dbReference type="InterPro" id="IPR001296">
    <property type="entry name" value="Glyco_trans_1"/>
</dbReference>
<evidence type="ECO:0000313" key="3">
    <source>
        <dbReference type="EMBL" id="OYR56872.1"/>
    </source>
</evidence>
<dbReference type="EMBL" id="FZNK01000013">
    <property type="protein sequence ID" value="SNR71278.1"/>
    <property type="molecule type" value="Genomic_DNA"/>
</dbReference>
<dbReference type="PANTHER" id="PTHR45947">
    <property type="entry name" value="SULFOQUINOVOSYL TRANSFERASE SQD2"/>
    <property type="match status" value="1"/>
</dbReference>
<evidence type="ECO:0000313" key="4">
    <source>
        <dbReference type="EMBL" id="SNR71278.1"/>
    </source>
</evidence>
<dbReference type="Gene3D" id="3.40.50.2000">
    <property type="entry name" value="Glycogen Phosphorylase B"/>
    <property type="match status" value="2"/>
</dbReference>
<name>A0A238YKE5_HALEZ</name>
<dbReference type="PANTHER" id="PTHR45947:SF3">
    <property type="entry name" value="SULFOQUINOVOSYL TRANSFERASE SQD2"/>
    <property type="match status" value="1"/>
</dbReference>
<dbReference type="Proteomes" id="UP000216409">
    <property type="component" value="Unassembled WGS sequence"/>
</dbReference>
<evidence type="ECO:0000259" key="2">
    <source>
        <dbReference type="Pfam" id="PF13439"/>
    </source>
</evidence>
<dbReference type="SUPFAM" id="SSF53756">
    <property type="entry name" value="UDP-Glycosyltransferase/glycogen phosphorylase"/>
    <property type="match status" value="1"/>
</dbReference>
<proteinExistence type="predicted"/>
<dbReference type="InterPro" id="IPR050194">
    <property type="entry name" value="Glycosyltransferase_grp1"/>
</dbReference>
<dbReference type="Pfam" id="PF13439">
    <property type="entry name" value="Glyco_transf_4"/>
    <property type="match status" value="1"/>
</dbReference>
<accession>A0A238YKE5</accession>
<evidence type="ECO:0000313" key="6">
    <source>
        <dbReference type="Proteomes" id="UP000216409"/>
    </source>
</evidence>
<dbReference type="Proteomes" id="UP000198297">
    <property type="component" value="Unassembled WGS sequence"/>
</dbReference>
<protein>
    <submittedName>
        <fullName evidence="3">Glycosyl transferase family 1</fullName>
    </submittedName>
    <submittedName>
        <fullName evidence="4">Glycosyltransferase involved in cell wall bisynthesis</fullName>
    </submittedName>
</protein>
<dbReference type="GO" id="GO:0016757">
    <property type="term" value="F:glycosyltransferase activity"/>
    <property type="evidence" value="ECO:0007669"/>
    <property type="project" value="InterPro"/>
</dbReference>
<feature type="domain" description="Glycosyltransferase subfamily 4-like N-terminal" evidence="2">
    <location>
        <begin position="19"/>
        <end position="183"/>
    </location>
</feature>
<keyword evidence="4" id="KW-0808">Transferase</keyword>
<sequence length="374" mass="41098">MSDSKQPRVFQLITRLLKGGAEGHLIATVQGLDRYEFTVGYGSEYVQSQVDFLENAGVSTKRFPLVRHYNPITTVPAVLSLAWYLQRRDFDIVHTNSTEAGIIGRFAAELAGVPNIVHTVHGIPFSTDRNDILNQFVLTCERQVASYTDRIVTNADIITEDYLQRNIGTVEQYTTVYSGVELDAFADATPADDLPGKRPRIVMIGRLAEGKGHGVLLNAIESMNEDIGSVCIVGDGPLYDELEVEILKRGLDGRVFLTGFRDDIPNVLAASDVLALPSFREGTPRVITEAMASGVPVVATDIAGIPEQVADGESGYLIPTGDAKTLGQRLEQLLLDTELRHRMGQQGTERAERFSVETMVEKTDEIYQDLLGKD</sequence>
<evidence type="ECO:0000259" key="1">
    <source>
        <dbReference type="Pfam" id="PF00534"/>
    </source>
</evidence>
<reference evidence="4 5" key="3">
    <citation type="submission" date="2017-06" db="EMBL/GenBank/DDBJ databases">
        <authorList>
            <person name="Kim H.J."/>
            <person name="Triplett B.A."/>
        </authorList>
    </citation>
    <scope>NUCLEOTIDE SEQUENCE [LARGE SCALE GENOMIC DNA]</scope>
    <source>
        <strain evidence="4 5">DSM 19316</strain>
    </source>
</reference>
<feature type="domain" description="Glycosyl transferase family 1" evidence="1">
    <location>
        <begin position="194"/>
        <end position="349"/>
    </location>
</feature>
<dbReference type="AlphaFoldDB" id="A0A238YKE5"/>